<dbReference type="RefSeq" id="WP_316870942.1">
    <property type="nucleotide sequence ID" value="NZ_CATWAF010000005.1"/>
</dbReference>
<proteinExistence type="predicted"/>
<feature type="compositionally biased region" description="Pro residues" evidence="1">
    <location>
        <begin position="44"/>
        <end position="57"/>
    </location>
</feature>
<feature type="region of interest" description="Disordered" evidence="1">
    <location>
        <begin position="41"/>
        <end position="82"/>
    </location>
</feature>
<reference evidence="3 4" key="1">
    <citation type="submission" date="2023-07" db="EMBL/GenBank/DDBJ databases">
        <authorList>
            <person name="Peeters C."/>
        </authorList>
    </citation>
    <scope>NUCLEOTIDE SEQUENCE [LARGE SCALE GENOMIC DNA]</scope>
    <source>
        <strain evidence="3 4">LMG 18091</strain>
    </source>
</reference>
<comment type="caution">
    <text evidence="3">The sequence shown here is derived from an EMBL/GenBank/DDBJ whole genome shotgun (WGS) entry which is preliminary data.</text>
</comment>
<keyword evidence="4" id="KW-1185">Reference proteome</keyword>
<evidence type="ECO:0000256" key="1">
    <source>
        <dbReference type="SAM" id="MobiDB-lite"/>
    </source>
</evidence>
<feature type="compositionally biased region" description="Pro residues" evidence="1">
    <location>
        <begin position="67"/>
        <end position="77"/>
    </location>
</feature>
<dbReference type="Proteomes" id="UP001189915">
    <property type="component" value="Unassembled WGS sequence"/>
</dbReference>
<protein>
    <submittedName>
        <fullName evidence="3">Uncharacterized protein</fullName>
    </submittedName>
</protein>
<sequence length="169" mass="18591">MRNINLWTIVICLAGGLYVYKYYPKNGAKLEIALPAVNPTPRRSAPPPEAPEAPKPAPVVTAQPEYQPAPAPTPEPPKQVGTIDPWTAELARQADARIARQRGEWAAQDQQAAQVQVAQANAAASTCAAWRNEKEAAVANLRRGGDVQWMNFWNQRFHAATDALYRNHC</sequence>
<evidence type="ECO:0000256" key="2">
    <source>
        <dbReference type="SAM" id="Phobius"/>
    </source>
</evidence>
<dbReference type="EMBL" id="CATWAF010000005">
    <property type="protein sequence ID" value="CAJ0702497.1"/>
    <property type="molecule type" value="Genomic_DNA"/>
</dbReference>
<organism evidence="3 4">
    <name type="scientific">Ralstonia wenshanensis</name>
    <dbReference type="NCBI Taxonomy" id="2842456"/>
    <lineage>
        <taxon>Bacteria</taxon>
        <taxon>Pseudomonadati</taxon>
        <taxon>Pseudomonadota</taxon>
        <taxon>Betaproteobacteria</taxon>
        <taxon>Burkholderiales</taxon>
        <taxon>Burkholderiaceae</taxon>
        <taxon>Ralstonia</taxon>
    </lineage>
</organism>
<name>A0AAD2B8C9_9RALS</name>
<accession>A0AAD2B8C9</accession>
<keyword evidence="2" id="KW-1133">Transmembrane helix</keyword>
<dbReference type="AlphaFoldDB" id="A0AAD2B8C9"/>
<evidence type="ECO:0000313" key="3">
    <source>
        <dbReference type="EMBL" id="CAJ0702497.1"/>
    </source>
</evidence>
<evidence type="ECO:0000313" key="4">
    <source>
        <dbReference type="Proteomes" id="UP001189915"/>
    </source>
</evidence>
<gene>
    <name evidence="3" type="ORF">LMG18091_03699</name>
</gene>
<keyword evidence="2" id="KW-0812">Transmembrane</keyword>
<feature type="transmembrane region" description="Helical" evidence="2">
    <location>
        <begin position="6"/>
        <end position="23"/>
    </location>
</feature>
<keyword evidence="2" id="KW-0472">Membrane</keyword>